<sequence length="58" mass="6706">HEYFILISNTGMSIATGRHTSSDWNVFIFCSAYHINFCPFTSFYVKNRKKINSLGVQI</sequence>
<dbReference type="InParanoid" id="A0A1X7T0D5"/>
<name>A0A1X7T0D5_AMPQE</name>
<dbReference type="AlphaFoldDB" id="A0A1X7T0D5"/>
<proteinExistence type="predicted"/>
<reference evidence="1" key="1">
    <citation type="submission" date="2017-05" db="UniProtKB">
        <authorList>
            <consortium name="EnsemblMetazoa"/>
        </authorList>
    </citation>
    <scope>IDENTIFICATION</scope>
</reference>
<protein>
    <submittedName>
        <fullName evidence="1">Uncharacterized protein</fullName>
    </submittedName>
</protein>
<evidence type="ECO:0000313" key="1">
    <source>
        <dbReference type="EnsemblMetazoa" id="Aqu2.1.07910_001"/>
    </source>
</evidence>
<dbReference type="EnsemblMetazoa" id="Aqu2.1.07910_001">
    <property type="protein sequence ID" value="Aqu2.1.07910_001"/>
    <property type="gene ID" value="Aqu2.1.07910"/>
</dbReference>
<organism evidence="1">
    <name type="scientific">Amphimedon queenslandica</name>
    <name type="common">Sponge</name>
    <dbReference type="NCBI Taxonomy" id="400682"/>
    <lineage>
        <taxon>Eukaryota</taxon>
        <taxon>Metazoa</taxon>
        <taxon>Porifera</taxon>
        <taxon>Demospongiae</taxon>
        <taxon>Heteroscleromorpha</taxon>
        <taxon>Haplosclerida</taxon>
        <taxon>Niphatidae</taxon>
        <taxon>Amphimedon</taxon>
    </lineage>
</organism>
<accession>A0A1X7T0D5</accession>